<feature type="non-terminal residue" evidence="5">
    <location>
        <position position="1"/>
    </location>
</feature>
<protein>
    <submittedName>
        <fullName evidence="5">TOBE domain protein</fullName>
    </submittedName>
</protein>
<dbReference type="PANTHER" id="PTHR43875:SF15">
    <property type="entry name" value="TREHALOSE IMPORT ATP-BINDING PROTEIN SUGC"/>
    <property type="match status" value="1"/>
</dbReference>
<dbReference type="Gene3D" id="2.40.50.140">
    <property type="entry name" value="Nucleic acid-binding proteins"/>
    <property type="match status" value="1"/>
</dbReference>
<dbReference type="eggNOG" id="COG3842">
    <property type="taxonomic scope" value="Bacteria"/>
</dbReference>
<dbReference type="OrthoDB" id="9802264at2"/>
<sequence length="158" mass="18012">MNEGEIQQIGTPLEIYDNPANRFVADFIGEPPMNLLQTKIKQKGNSFIFTFENSSLELKVPDKYKKILHNDMEVTIGIRPTDVHIDKEKSLHADAVVSVYENLGDERRVSVSIGKAVLCMTTTDNIQYRPKDIIYLSFNAEKIHLFNNKTGKNLNRTL</sequence>
<evidence type="ECO:0000256" key="2">
    <source>
        <dbReference type="ARBA" id="ARBA00022967"/>
    </source>
</evidence>
<dbReference type="PATRIC" id="fig|1125725.3.peg.2351"/>
<evidence type="ECO:0000256" key="1">
    <source>
        <dbReference type="ARBA" id="ARBA00022475"/>
    </source>
</evidence>
<dbReference type="SUPFAM" id="SSF50331">
    <property type="entry name" value="MOP-like"/>
    <property type="match status" value="1"/>
</dbReference>
<dbReference type="STRING" id="1125725.HMPREF1325_0010"/>
<name>U1FIX8_TRESO</name>
<dbReference type="InterPro" id="IPR008995">
    <property type="entry name" value="Mo/tungstate-bd_C_term_dom"/>
</dbReference>
<keyword evidence="3" id="KW-0472">Membrane</keyword>
<comment type="caution">
    <text evidence="5">The sequence shown here is derived from an EMBL/GenBank/DDBJ whole genome shotgun (WGS) entry which is preliminary data.</text>
</comment>
<evidence type="ECO:0000256" key="3">
    <source>
        <dbReference type="ARBA" id="ARBA00023136"/>
    </source>
</evidence>
<dbReference type="Pfam" id="PF17912">
    <property type="entry name" value="OB_MalK"/>
    <property type="match status" value="1"/>
</dbReference>
<dbReference type="PANTHER" id="PTHR43875">
    <property type="entry name" value="MALTODEXTRIN IMPORT ATP-BINDING PROTEIN MSMX"/>
    <property type="match status" value="1"/>
</dbReference>
<organism evidence="5 6">
    <name type="scientific">Treponema socranskii subsp. socranskii VPI DR56BR1116 = ATCC 35536</name>
    <dbReference type="NCBI Taxonomy" id="1125725"/>
    <lineage>
        <taxon>Bacteria</taxon>
        <taxon>Pseudomonadati</taxon>
        <taxon>Spirochaetota</taxon>
        <taxon>Spirochaetia</taxon>
        <taxon>Spirochaetales</taxon>
        <taxon>Treponemataceae</taxon>
        <taxon>Treponema</taxon>
    </lineage>
</organism>
<evidence type="ECO:0000259" key="4">
    <source>
        <dbReference type="Pfam" id="PF17912"/>
    </source>
</evidence>
<dbReference type="EMBL" id="AUZJ01000062">
    <property type="protein sequence ID" value="ERF59693.1"/>
    <property type="molecule type" value="Genomic_DNA"/>
</dbReference>
<dbReference type="InterPro" id="IPR040582">
    <property type="entry name" value="OB_MalK-like"/>
</dbReference>
<evidence type="ECO:0000313" key="6">
    <source>
        <dbReference type="Proteomes" id="UP000016412"/>
    </source>
</evidence>
<dbReference type="InterPro" id="IPR047641">
    <property type="entry name" value="ABC_transpr_MalK/UgpC-like"/>
</dbReference>
<evidence type="ECO:0000313" key="5">
    <source>
        <dbReference type="EMBL" id="ERF59693.1"/>
    </source>
</evidence>
<accession>U1FIX8</accession>
<keyword evidence="2" id="KW-1278">Translocase</keyword>
<gene>
    <name evidence="5" type="ORF">HMPREF1325_0010</name>
</gene>
<dbReference type="Gene3D" id="2.40.50.100">
    <property type="match status" value="1"/>
</dbReference>
<dbReference type="GO" id="GO:0055052">
    <property type="term" value="C:ATP-binding cassette (ABC) transporter complex, substrate-binding subunit-containing"/>
    <property type="evidence" value="ECO:0007669"/>
    <property type="project" value="TreeGrafter"/>
</dbReference>
<proteinExistence type="predicted"/>
<dbReference type="InterPro" id="IPR012340">
    <property type="entry name" value="NA-bd_OB-fold"/>
</dbReference>
<dbReference type="GO" id="GO:0016887">
    <property type="term" value="F:ATP hydrolysis activity"/>
    <property type="evidence" value="ECO:0007669"/>
    <property type="project" value="InterPro"/>
</dbReference>
<keyword evidence="1" id="KW-1003">Cell membrane</keyword>
<dbReference type="AlphaFoldDB" id="U1FIX8"/>
<feature type="domain" description="MalK-like OB fold" evidence="4">
    <location>
        <begin position="29"/>
        <end position="82"/>
    </location>
</feature>
<dbReference type="Proteomes" id="UP000016412">
    <property type="component" value="Unassembled WGS sequence"/>
</dbReference>
<reference evidence="5 6" key="1">
    <citation type="submission" date="2013-08" db="EMBL/GenBank/DDBJ databases">
        <authorList>
            <person name="Durkin A.S."/>
            <person name="Haft D.R."/>
            <person name="McCorrison J."/>
            <person name="Torralba M."/>
            <person name="Gillis M."/>
            <person name="Haft D.H."/>
            <person name="Methe B."/>
            <person name="Sutton G."/>
            <person name="Nelson K.E."/>
        </authorList>
    </citation>
    <scope>NUCLEOTIDE SEQUENCE [LARGE SCALE GENOMIC DNA]</scope>
    <source>
        <strain evidence="5 6">VPI DR56BR1116</strain>
    </source>
</reference>